<reference evidence="2" key="1">
    <citation type="submission" date="2022-03" db="EMBL/GenBank/DDBJ databases">
        <authorList>
            <person name="Brunel B."/>
        </authorList>
    </citation>
    <scope>NUCLEOTIDE SEQUENCE</scope>
    <source>
        <strain evidence="2">STM4922sample</strain>
    </source>
</reference>
<evidence type="ECO:0000313" key="3">
    <source>
        <dbReference type="Proteomes" id="UP001152604"/>
    </source>
</evidence>
<dbReference type="Proteomes" id="UP001152604">
    <property type="component" value="Unassembled WGS sequence"/>
</dbReference>
<proteinExistence type="predicted"/>
<feature type="compositionally biased region" description="Basic and acidic residues" evidence="1">
    <location>
        <begin position="13"/>
        <end position="22"/>
    </location>
</feature>
<comment type="caution">
    <text evidence="2">The sequence shown here is derived from an EMBL/GenBank/DDBJ whole genome shotgun (WGS) entry which is preliminary data.</text>
</comment>
<dbReference type="EMBL" id="CAKXZS010000016">
    <property type="protein sequence ID" value="CAH2400150.1"/>
    <property type="molecule type" value="Genomic_DNA"/>
</dbReference>
<feature type="region of interest" description="Disordered" evidence="1">
    <location>
        <begin position="1"/>
        <end position="22"/>
    </location>
</feature>
<evidence type="ECO:0000256" key="1">
    <source>
        <dbReference type="SAM" id="MobiDB-lite"/>
    </source>
</evidence>
<keyword evidence="3" id="KW-1185">Reference proteome</keyword>
<name>A0ABM9DTY2_9HYPH</name>
<organism evidence="2 3">
    <name type="scientific">Mesorhizobium ventifaucium</name>
    <dbReference type="NCBI Taxonomy" id="666020"/>
    <lineage>
        <taxon>Bacteria</taxon>
        <taxon>Pseudomonadati</taxon>
        <taxon>Pseudomonadota</taxon>
        <taxon>Alphaproteobacteria</taxon>
        <taxon>Hyphomicrobiales</taxon>
        <taxon>Phyllobacteriaceae</taxon>
        <taxon>Mesorhizobium</taxon>
    </lineage>
</organism>
<gene>
    <name evidence="2" type="ORF">MES4922_230172</name>
</gene>
<accession>A0ABM9DTY2</accession>
<evidence type="ECO:0000313" key="2">
    <source>
        <dbReference type="EMBL" id="CAH2400150.1"/>
    </source>
</evidence>
<sequence>MALAPVRSGQFRPDVKHAEKGGKDLGKLRELLGLLLAGGELPRSVQRPRQAVLSARRL</sequence>
<protein>
    <submittedName>
        <fullName evidence="2">Uncharacterized protein</fullName>
    </submittedName>
</protein>